<name>A0A9D2AH05_9BACT</name>
<dbReference type="GO" id="GO:0016787">
    <property type="term" value="F:hydrolase activity"/>
    <property type="evidence" value="ECO:0007669"/>
    <property type="project" value="UniProtKB-KW"/>
</dbReference>
<evidence type="ECO:0000313" key="11">
    <source>
        <dbReference type="Proteomes" id="UP000823964"/>
    </source>
</evidence>
<evidence type="ECO:0000256" key="7">
    <source>
        <dbReference type="ARBA" id="ARBA00047989"/>
    </source>
</evidence>
<gene>
    <name evidence="10" type="ORF">H9862_04735</name>
</gene>
<evidence type="ECO:0000256" key="8">
    <source>
        <dbReference type="ARBA" id="ARBA00048968"/>
    </source>
</evidence>
<reference evidence="10" key="1">
    <citation type="journal article" date="2021" name="PeerJ">
        <title>Extensive microbial diversity within the chicken gut microbiome revealed by metagenomics and culture.</title>
        <authorList>
            <person name="Gilroy R."/>
            <person name="Ravi A."/>
            <person name="Getino M."/>
            <person name="Pursley I."/>
            <person name="Horton D.L."/>
            <person name="Alikhan N.F."/>
            <person name="Baker D."/>
            <person name="Gharbi K."/>
            <person name="Hall N."/>
            <person name="Watson M."/>
            <person name="Adriaenssens E.M."/>
            <person name="Foster-Nyarko E."/>
            <person name="Jarju S."/>
            <person name="Secka A."/>
            <person name="Antonio M."/>
            <person name="Oren A."/>
            <person name="Chaudhuri R.R."/>
            <person name="La Ragione R."/>
            <person name="Hildebrand F."/>
            <person name="Pallen M.J."/>
        </authorList>
    </citation>
    <scope>NUCLEOTIDE SEQUENCE</scope>
    <source>
        <strain evidence="10">14975</strain>
    </source>
</reference>
<dbReference type="SUPFAM" id="SSF64438">
    <property type="entry name" value="CNF1/YfiH-like putative cysteine hydrolases"/>
    <property type="match status" value="1"/>
</dbReference>
<dbReference type="InterPro" id="IPR011324">
    <property type="entry name" value="Cytotoxic_necrot_fac-like_cat"/>
</dbReference>
<comment type="similarity">
    <text evidence="2">Belongs to the purine nucleoside phosphorylase YfiH/LACC1 family.</text>
</comment>
<sequence>MTNYSPSYLDRLNAFPQTFARFITRVPGIEVSTDRQAVISALTPTHEAVLREAGSEPRLLRRAQQVHGNKVALVGDIGCSYPVEGVDGLFCGGKADSCLGIYVADCAAVWVYDTRSGSRALVHSGKLGTQQNIIGELFKSMYKIMGVKAIDCIAVISPCIRPPHYEFDIPATITRQLTEAGVLHENIIDSGLDTAADLDTFYSYRTEKGKTGRMLALFGRVPDQD</sequence>
<evidence type="ECO:0000256" key="1">
    <source>
        <dbReference type="ARBA" id="ARBA00000553"/>
    </source>
</evidence>
<dbReference type="Gene3D" id="3.60.140.10">
    <property type="entry name" value="CNF1/YfiH-like putative cysteine hydrolases"/>
    <property type="match status" value="2"/>
</dbReference>
<dbReference type="PANTHER" id="PTHR30616:SF2">
    <property type="entry name" value="PURINE NUCLEOSIDE PHOSPHORYLASE LACC1"/>
    <property type="match status" value="1"/>
</dbReference>
<evidence type="ECO:0000256" key="3">
    <source>
        <dbReference type="ARBA" id="ARBA00022679"/>
    </source>
</evidence>
<dbReference type="GO" id="GO:0017061">
    <property type="term" value="F:S-methyl-5-thioadenosine phosphorylase activity"/>
    <property type="evidence" value="ECO:0007669"/>
    <property type="project" value="UniProtKB-EC"/>
</dbReference>
<proteinExistence type="inferred from homology"/>
<dbReference type="GO" id="GO:0005507">
    <property type="term" value="F:copper ion binding"/>
    <property type="evidence" value="ECO:0007669"/>
    <property type="project" value="TreeGrafter"/>
</dbReference>
<dbReference type="Pfam" id="PF02578">
    <property type="entry name" value="Cu-oxidase_4"/>
    <property type="match status" value="1"/>
</dbReference>
<evidence type="ECO:0000256" key="4">
    <source>
        <dbReference type="ARBA" id="ARBA00022723"/>
    </source>
</evidence>
<keyword evidence="3" id="KW-0808">Transferase</keyword>
<comment type="catalytic activity">
    <reaction evidence="8">
        <text>adenosine + phosphate = alpha-D-ribose 1-phosphate + adenine</text>
        <dbReference type="Rhea" id="RHEA:27642"/>
        <dbReference type="ChEBI" id="CHEBI:16335"/>
        <dbReference type="ChEBI" id="CHEBI:16708"/>
        <dbReference type="ChEBI" id="CHEBI:43474"/>
        <dbReference type="ChEBI" id="CHEBI:57720"/>
        <dbReference type="EC" id="2.4.2.1"/>
    </reaction>
    <physiologicalReaction direction="left-to-right" evidence="8">
        <dbReference type="Rhea" id="RHEA:27643"/>
    </physiologicalReaction>
</comment>
<dbReference type="Proteomes" id="UP000823964">
    <property type="component" value="Unassembled WGS sequence"/>
</dbReference>
<accession>A0A9D2AH05</accession>
<reference evidence="10" key="2">
    <citation type="submission" date="2021-04" db="EMBL/GenBank/DDBJ databases">
        <authorList>
            <person name="Gilroy R."/>
        </authorList>
    </citation>
    <scope>NUCLEOTIDE SEQUENCE</scope>
    <source>
        <strain evidence="10">14975</strain>
    </source>
</reference>
<dbReference type="CDD" id="cd16833">
    <property type="entry name" value="YfiH"/>
    <property type="match status" value="1"/>
</dbReference>
<evidence type="ECO:0000256" key="5">
    <source>
        <dbReference type="ARBA" id="ARBA00022801"/>
    </source>
</evidence>
<comment type="caution">
    <text evidence="10">The sequence shown here is derived from an EMBL/GenBank/DDBJ whole genome shotgun (WGS) entry which is preliminary data.</text>
</comment>
<protein>
    <submittedName>
        <fullName evidence="10">Polyphenol oxidase family protein</fullName>
    </submittedName>
</protein>
<dbReference type="InterPro" id="IPR038371">
    <property type="entry name" value="Cu_polyphenol_OxRdtase_sf"/>
</dbReference>
<keyword evidence="4" id="KW-0479">Metal-binding</keyword>
<dbReference type="EMBL" id="DXFQ01000082">
    <property type="protein sequence ID" value="HIX19895.1"/>
    <property type="molecule type" value="Genomic_DNA"/>
</dbReference>
<comment type="catalytic activity">
    <reaction evidence="9">
        <text>S-methyl-5'-thioadenosine + phosphate = 5-(methylsulfanyl)-alpha-D-ribose 1-phosphate + adenine</text>
        <dbReference type="Rhea" id="RHEA:11852"/>
        <dbReference type="ChEBI" id="CHEBI:16708"/>
        <dbReference type="ChEBI" id="CHEBI:17509"/>
        <dbReference type="ChEBI" id="CHEBI:43474"/>
        <dbReference type="ChEBI" id="CHEBI:58533"/>
        <dbReference type="EC" id="2.4.2.28"/>
    </reaction>
    <physiologicalReaction direction="left-to-right" evidence="9">
        <dbReference type="Rhea" id="RHEA:11853"/>
    </physiologicalReaction>
</comment>
<dbReference type="InterPro" id="IPR003730">
    <property type="entry name" value="Cu_polyphenol_OxRdtase"/>
</dbReference>
<evidence type="ECO:0000256" key="2">
    <source>
        <dbReference type="ARBA" id="ARBA00007353"/>
    </source>
</evidence>
<evidence type="ECO:0000256" key="6">
    <source>
        <dbReference type="ARBA" id="ARBA00022833"/>
    </source>
</evidence>
<dbReference type="PANTHER" id="PTHR30616">
    <property type="entry name" value="UNCHARACTERIZED PROTEIN YFIH"/>
    <property type="match status" value="1"/>
</dbReference>
<organism evidence="10 11">
    <name type="scientific">Candidatus Akkermansia intestinigallinarum</name>
    <dbReference type="NCBI Taxonomy" id="2838431"/>
    <lineage>
        <taxon>Bacteria</taxon>
        <taxon>Pseudomonadati</taxon>
        <taxon>Verrucomicrobiota</taxon>
        <taxon>Verrucomicrobiia</taxon>
        <taxon>Verrucomicrobiales</taxon>
        <taxon>Akkermansiaceae</taxon>
        <taxon>Akkermansia</taxon>
    </lineage>
</organism>
<comment type="catalytic activity">
    <reaction evidence="1">
        <text>inosine + phosphate = alpha-D-ribose 1-phosphate + hypoxanthine</text>
        <dbReference type="Rhea" id="RHEA:27646"/>
        <dbReference type="ChEBI" id="CHEBI:17368"/>
        <dbReference type="ChEBI" id="CHEBI:17596"/>
        <dbReference type="ChEBI" id="CHEBI:43474"/>
        <dbReference type="ChEBI" id="CHEBI:57720"/>
        <dbReference type="EC" id="2.4.2.1"/>
    </reaction>
    <physiologicalReaction direction="left-to-right" evidence="1">
        <dbReference type="Rhea" id="RHEA:27647"/>
    </physiologicalReaction>
</comment>
<keyword evidence="5" id="KW-0378">Hydrolase</keyword>
<evidence type="ECO:0000313" key="10">
    <source>
        <dbReference type="EMBL" id="HIX19895.1"/>
    </source>
</evidence>
<evidence type="ECO:0000256" key="9">
    <source>
        <dbReference type="ARBA" id="ARBA00049893"/>
    </source>
</evidence>
<keyword evidence="6" id="KW-0862">Zinc</keyword>
<dbReference type="AlphaFoldDB" id="A0A9D2AH05"/>
<comment type="catalytic activity">
    <reaction evidence="7">
        <text>adenosine + H2O + H(+) = inosine + NH4(+)</text>
        <dbReference type="Rhea" id="RHEA:24408"/>
        <dbReference type="ChEBI" id="CHEBI:15377"/>
        <dbReference type="ChEBI" id="CHEBI:15378"/>
        <dbReference type="ChEBI" id="CHEBI:16335"/>
        <dbReference type="ChEBI" id="CHEBI:17596"/>
        <dbReference type="ChEBI" id="CHEBI:28938"/>
        <dbReference type="EC" id="3.5.4.4"/>
    </reaction>
    <physiologicalReaction direction="left-to-right" evidence="7">
        <dbReference type="Rhea" id="RHEA:24409"/>
    </physiologicalReaction>
</comment>